<protein>
    <recommendedName>
        <fullName evidence="4">Protein EXECUTER 1, chloroplastic</fullName>
    </recommendedName>
</protein>
<feature type="region of interest" description="Disordered" evidence="1">
    <location>
        <begin position="228"/>
        <end position="274"/>
    </location>
</feature>
<dbReference type="PANTHER" id="PTHR33917:SF3">
    <property type="entry name" value="PROTEIN EXECUTER 1, CHLOROPLASTIC"/>
    <property type="match status" value="1"/>
</dbReference>
<evidence type="ECO:0008006" key="4">
    <source>
        <dbReference type="Google" id="ProtNLM"/>
    </source>
</evidence>
<sequence>MALTHASMPSITSSLSSPTTTTTHFNFSNSKLCSTFRFSFSTPSLPLPSISHVVSNSLSRFNSLRSSASVEDGEWDWERWHHHFNEVDEQERLLHILKSRLGDAVNLEDYNNAATLKVAIAAVATNDTVGTVISHLNRAIEEERYSDAAFLRDEAGTGLVGWWVGMSKDTNDPHHGLIIRITPEHGRYVARSYSPRQLATSASGVPLFEFFLIKNKNGEFKSQAVYLEQRGGSDSPPTKSTKALDAAERLSSVESPEDKSEQFVGTPEDPEVVDDTIPGVKMKVLKPTTPDKVDKDIISKVIEETTEKEGDEDADEYSNKDNETENLELKDVESEIDDENELSSSLEAFEHAEQYEIAVNNAVIGGLVHKLSSSLTTRDLLRVPANLETSGQDSFSFTIQKLVNQEVGHGKGKPSPDKSTKIQDQRTVDSIMFNFARFIGKGKLPSKVLKDVRELIRFNLSQARNHERLSGSTMFSRIEIPTSLDPLNGLYIGAHGFYKTEVIQLRCRYGHWKEDGGNKESSDLEFYQYVEALKLTGDPYVPAGQVAFRAKVGKRYQLPPSRIIPKELGLIARYKGQGRVAEQRFQNPRWVDGELVILDGKYLKTGPLVGFLYWVHERPFMVLFSRLRLQE</sequence>
<accession>A0AAN9LBM4</accession>
<dbReference type="PANTHER" id="PTHR33917">
    <property type="entry name" value="PROTEIN EXECUTER 1, CHLOROPLASTIC"/>
    <property type="match status" value="1"/>
</dbReference>
<dbReference type="GO" id="GO:0042651">
    <property type="term" value="C:thylakoid membrane"/>
    <property type="evidence" value="ECO:0007669"/>
    <property type="project" value="TreeGrafter"/>
</dbReference>
<reference evidence="2 3" key="1">
    <citation type="submission" date="2024-01" db="EMBL/GenBank/DDBJ databases">
        <title>The genomes of 5 underutilized Papilionoideae crops provide insights into root nodulation and disease resistanc.</title>
        <authorList>
            <person name="Jiang F."/>
        </authorList>
    </citation>
    <scope>NUCLEOTIDE SEQUENCE [LARGE SCALE GENOMIC DNA]</scope>
    <source>
        <strain evidence="2">JINMINGXINNONG_FW02</strain>
        <tissue evidence="2">Leaves</tissue>
    </source>
</reference>
<dbReference type="EMBL" id="JAYMYR010000011">
    <property type="protein sequence ID" value="KAK7331762.1"/>
    <property type="molecule type" value="Genomic_DNA"/>
</dbReference>
<organism evidence="2 3">
    <name type="scientific">Phaseolus coccineus</name>
    <name type="common">Scarlet runner bean</name>
    <name type="synonym">Phaseolus multiflorus</name>
    <dbReference type="NCBI Taxonomy" id="3886"/>
    <lineage>
        <taxon>Eukaryota</taxon>
        <taxon>Viridiplantae</taxon>
        <taxon>Streptophyta</taxon>
        <taxon>Embryophyta</taxon>
        <taxon>Tracheophyta</taxon>
        <taxon>Spermatophyta</taxon>
        <taxon>Magnoliopsida</taxon>
        <taxon>eudicotyledons</taxon>
        <taxon>Gunneridae</taxon>
        <taxon>Pentapetalae</taxon>
        <taxon>rosids</taxon>
        <taxon>fabids</taxon>
        <taxon>Fabales</taxon>
        <taxon>Fabaceae</taxon>
        <taxon>Papilionoideae</taxon>
        <taxon>50 kb inversion clade</taxon>
        <taxon>NPAAA clade</taxon>
        <taxon>indigoferoid/millettioid clade</taxon>
        <taxon>Phaseoleae</taxon>
        <taxon>Phaseolus</taxon>
    </lineage>
</organism>
<evidence type="ECO:0000313" key="2">
    <source>
        <dbReference type="EMBL" id="KAK7331762.1"/>
    </source>
</evidence>
<evidence type="ECO:0000313" key="3">
    <source>
        <dbReference type="Proteomes" id="UP001374584"/>
    </source>
</evidence>
<gene>
    <name evidence="2" type="ORF">VNO80_28502</name>
</gene>
<dbReference type="GO" id="GO:0010343">
    <property type="term" value="P:singlet oxygen-mediated programmed cell death"/>
    <property type="evidence" value="ECO:0007669"/>
    <property type="project" value="InterPro"/>
</dbReference>
<name>A0AAN9LBM4_PHACN</name>
<keyword evidence="3" id="KW-1185">Reference proteome</keyword>
<feature type="region of interest" description="Disordered" evidence="1">
    <location>
        <begin position="303"/>
        <end position="325"/>
    </location>
</feature>
<comment type="caution">
    <text evidence="2">The sequence shown here is derived from an EMBL/GenBank/DDBJ whole genome shotgun (WGS) entry which is preliminary data.</text>
</comment>
<dbReference type="AlphaFoldDB" id="A0AAN9LBM4"/>
<dbReference type="Pfam" id="PF12014">
    <property type="entry name" value="Cyclin_D1_bind"/>
    <property type="match status" value="1"/>
</dbReference>
<dbReference type="InterPro" id="IPR044680">
    <property type="entry name" value="EX1/2"/>
</dbReference>
<evidence type="ECO:0000256" key="1">
    <source>
        <dbReference type="SAM" id="MobiDB-lite"/>
    </source>
</evidence>
<proteinExistence type="predicted"/>
<dbReference type="Proteomes" id="UP001374584">
    <property type="component" value="Unassembled WGS sequence"/>
</dbReference>